<dbReference type="Gene3D" id="3.90.870.20">
    <property type="entry name" value="Carbamoyltransferase, C-terminal domain"/>
    <property type="match status" value="1"/>
</dbReference>
<dbReference type="InterPro" id="IPR051338">
    <property type="entry name" value="NodU/CmcH_Carbamoyltrnsfr"/>
</dbReference>
<dbReference type="GO" id="GO:0016740">
    <property type="term" value="F:transferase activity"/>
    <property type="evidence" value="ECO:0007669"/>
    <property type="project" value="UniProtKB-KW"/>
</dbReference>
<dbReference type="InterPro" id="IPR043129">
    <property type="entry name" value="ATPase_NBD"/>
</dbReference>
<dbReference type="SUPFAM" id="SSF53067">
    <property type="entry name" value="Actin-like ATPase domain"/>
    <property type="match status" value="1"/>
</dbReference>
<dbReference type="EMBL" id="JACCFO010000001">
    <property type="protein sequence ID" value="NYI98281.1"/>
    <property type="molecule type" value="Genomic_DNA"/>
</dbReference>
<dbReference type="PANTHER" id="PTHR34847:SF1">
    <property type="entry name" value="NODULATION PROTEIN U"/>
    <property type="match status" value="1"/>
</dbReference>
<dbReference type="AlphaFoldDB" id="A0A853BUV6"/>
<accession>A0A853BUV6</accession>
<proteinExistence type="inferred from homology"/>
<dbReference type="RefSeq" id="WP_179769459.1">
    <property type="nucleotide sequence ID" value="NZ_JACCFO010000001.1"/>
</dbReference>
<keyword evidence="5" id="KW-1185">Reference proteome</keyword>
<dbReference type="InterPro" id="IPR038152">
    <property type="entry name" value="Carbam_trans_C_sf"/>
</dbReference>
<reference evidence="4 5" key="1">
    <citation type="submission" date="2020-07" db="EMBL/GenBank/DDBJ databases">
        <title>Sequencing the genomes of 1000 actinobacteria strains.</title>
        <authorList>
            <person name="Klenk H.-P."/>
        </authorList>
    </citation>
    <scope>NUCLEOTIDE SEQUENCE [LARGE SCALE GENOMIC DNA]</scope>
    <source>
        <strain evidence="4 5">DSM 45927</strain>
    </source>
</reference>
<dbReference type="Pfam" id="PF16861">
    <property type="entry name" value="Carbam_trans_C"/>
    <property type="match status" value="1"/>
</dbReference>
<evidence type="ECO:0000256" key="1">
    <source>
        <dbReference type="ARBA" id="ARBA00006129"/>
    </source>
</evidence>
<dbReference type="InterPro" id="IPR031730">
    <property type="entry name" value="Carbam_trans_C"/>
</dbReference>
<feature type="domain" description="Carbamoyltransferase" evidence="2">
    <location>
        <begin position="79"/>
        <end position="306"/>
    </location>
</feature>
<evidence type="ECO:0000313" key="5">
    <source>
        <dbReference type="Proteomes" id="UP000575985"/>
    </source>
</evidence>
<sequence length="552" mass="58320">MRRPAVAGINLGHDGGAAILTEHTIVAIGEERLNRTRYSPGWQAALLYCLQAAGLTLADLDLIGVSGLGHTPPAPAMTGLRHLGIDERRVLAVDHHLSHAYTAYSLSPHEKATVLVVDGAGNAGDTETVYHATPAGIVRVAAAPAGRPRAGGIGATYEAFTNYLGWHEQEAGKVMALAAYGSPNAATTEPLFDVDGAQVRGRLNLTHQEGVAEFAARTGADFGPAGGRGRGLAGADAAAYLQHHTETALVRLAGAAIALTGEPRLAMAGGVALNCVANEAVRASGARDLFVPPPASDRGQALGNALAAWHRATGEIPRRPVHADSFGRTYSDAEIEAALRREPASGLVERRRCAFSWRGDADIARTAAQMVAEGQLVGWHQGGSELGPRALGHRCILADPRTVASRDTLNTRVKHREGFRPFAPAVLSRAAEDWFTPLSAPSLLSPFMLGAPRLHPVRADLVPAVVHVDGTARAQLVDPDHEPLFARLITEFHRLTGVPMVLCTSFNDTEPIVETPAHALATFQATELDALCIGDYLAEKAPSRQNGIHDRP</sequence>
<gene>
    <name evidence="4" type="ORF">HNR12_004558</name>
</gene>
<dbReference type="Gene3D" id="3.30.420.40">
    <property type="match status" value="2"/>
</dbReference>
<evidence type="ECO:0000259" key="3">
    <source>
        <dbReference type="Pfam" id="PF16861"/>
    </source>
</evidence>
<evidence type="ECO:0000313" key="4">
    <source>
        <dbReference type="EMBL" id="NYI98281.1"/>
    </source>
</evidence>
<organism evidence="4 5">
    <name type="scientific">Streptomonospora nanhaiensis</name>
    <dbReference type="NCBI Taxonomy" id="1323731"/>
    <lineage>
        <taxon>Bacteria</taxon>
        <taxon>Bacillati</taxon>
        <taxon>Actinomycetota</taxon>
        <taxon>Actinomycetes</taxon>
        <taxon>Streptosporangiales</taxon>
        <taxon>Nocardiopsidaceae</taxon>
        <taxon>Streptomonospora</taxon>
    </lineage>
</organism>
<name>A0A853BUV6_9ACTN</name>
<dbReference type="Proteomes" id="UP000575985">
    <property type="component" value="Unassembled WGS sequence"/>
</dbReference>
<dbReference type="InterPro" id="IPR003696">
    <property type="entry name" value="Carbtransf_dom"/>
</dbReference>
<dbReference type="PANTHER" id="PTHR34847">
    <property type="entry name" value="NODULATION PROTEIN U"/>
    <property type="match status" value="1"/>
</dbReference>
<comment type="caution">
    <text evidence="4">The sequence shown here is derived from an EMBL/GenBank/DDBJ whole genome shotgun (WGS) entry which is preliminary data.</text>
</comment>
<feature type="domain" description="Carbamoyltransferase C-terminal" evidence="3">
    <location>
        <begin position="368"/>
        <end position="540"/>
    </location>
</feature>
<dbReference type="EC" id="2.1.3.-" evidence="4"/>
<evidence type="ECO:0000259" key="2">
    <source>
        <dbReference type="Pfam" id="PF02543"/>
    </source>
</evidence>
<dbReference type="Pfam" id="PF02543">
    <property type="entry name" value="Carbam_trans_N"/>
    <property type="match status" value="1"/>
</dbReference>
<protein>
    <submittedName>
        <fullName evidence="4">Carbamoyltransferase</fullName>
        <ecNumber evidence="4">2.1.3.-</ecNumber>
    </submittedName>
</protein>
<keyword evidence="4" id="KW-0808">Transferase</keyword>
<comment type="similarity">
    <text evidence="1">Belongs to the NodU/CmcH family.</text>
</comment>